<dbReference type="SMART" id="SM01349">
    <property type="entry name" value="TOG"/>
    <property type="match status" value="5"/>
</dbReference>
<feature type="domain" description="TOG" evidence="16">
    <location>
        <begin position="631"/>
        <end position="864"/>
    </location>
</feature>
<dbReference type="FunFam" id="1.25.10.10:FF:000063">
    <property type="entry name" value="Putative cytoskeleton-associated protein 5"/>
    <property type="match status" value="1"/>
</dbReference>
<dbReference type="Proteomes" id="UP001205998">
    <property type="component" value="Unassembled WGS sequence"/>
</dbReference>
<evidence type="ECO:0000256" key="13">
    <source>
        <dbReference type="ARBA" id="ARBA00025722"/>
    </source>
</evidence>
<comment type="caution">
    <text evidence="17">The sequence shown here is derived from an EMBL/GenBank/DDBJ whole genome shotgun (WGS) entry which is preliminary data.</text>
</comment>
<evidence type="ECO:0000256" key="1">
    <source>
        <dbReference type="ARBA" id="ARBA00004300"/>
    </source>
</evidence>
<dbReference type="PROSITE" id="PS50077">
    <property type="entry name" value="HEAT_REPEAT"/>
    <property type="match status" value="2"/>
</dbReference>
<evidence type="ECO:0000256" key="12">
    <source>
        <dbReference type="ARBA" id="ARBA00023328"/>
    </source>
</evidence>
<comment type="subcellular location">
    <subcellularLocation>
        <location evidence="2">Chromosome</location>
        <location evidence="2">Centromere</location>
        <location evidence="2">Kinetochore</location>
    </subcellularLocation>
    <subcellularLocation>
        <location evidence="1">Cytoplasm</location>
        <location evidence="1">Cytoskeleton</location>
        <location evidence="1">Microtubule organizing center</location>
        <location evidence="1">Centrosome</location>
    </subcellularLocation>
    <subcellularLocation>
        <location evidence="3">Cytoplasm</location>
        <location evidence="3">Cytoskeleton</location>
        <location evidence="3">Spindle pole</location>
    </subcellularLocation>
</comment>
<name>A0AAD5A239_SILAS</name>
<dbReference type="GO" id="GO:0030951">
    <property type="term" value="P:establishment or maintenance of microtubule cytoskeleton polarity"/>
    <property type="evidence" value="ECO:0007669"/>
    <property type="project" value="InterPro"/>
</dbReference>
<feature type="repeat" description="HEAT" evidence="14">
    <location>
        <begin position="495"/>
        <end position="536"/>
    </location>
</feature>
<keyword evidence="5" id="KW-0963">Cytoplasm</keyword>
<dbReference type="GO" id="GO:0005813">
    <property type="term" value="C:centrosome"/>
    <property type="evidence" value="ECO:0007669"/>
    <property type="project" value="UniProtKB-SubCell"/>
</dbReference>
<keyword evidence="6" id="KW-0132">Cell division</keyword>
<evidence type="ECO:0000256" key="3">
    <source>
        <dbReference type="ARBA" id="ARBA00004647"/>
    </source>
</evidence>
<sequence length="1934" mass="213026">MVISFFPFFPVIAPPLWRPQVHLENLEDDEEDAILPPDLLFRPGSVTGPSPMPEAQSIMGDDSEWMKLPTDQKCEHKVWKARLSGYTEALQHFQRITDDKSPEWGKYQGLIKKFVTDSNAVAQLKGLEAALVYVENAHVASRTVGEVVSGVVCKVFNQPKARAKELGSDICLMYIEIEKGDAVQEEILKGLDNKNPKIAFACVEVLRRALSDFGAKIIALKPVVKVLPKLFESREKAIRDEAKLLAIEVYRWIRDALRPPLQNINSVLLKELEDEWAKASAPCQSRFLRSQQDLRAKFEQQQQDGGDGEAEGDGDVEEAAPAVDAYELLEAVEILSKLPKDFYDKIEAKKWQERKEALEALEALAKNPKLESGEYGDVVKALNKVIGKDTNVMLVSLAAKCVAGLSTGLRKKFSPYALHLVPTILEKFKEKKAQVVQALQEALDAVFLSTTLEKVSEDVLAVMDNKNPSVKQQASLFLARSFRHCTPTTLPKSLLKPLCVALLKQANDSAPEVRDAAFEALGTALKVVGERAVSPFLADVDKLKVDKIKECAEKVELPGGKKATGQVKEKNAPKALPAAPASDKPSAPSKKTPAATKASAPNKKGKPSAPKGTSGPVKAKKSESKDLTEAELSLEVCEERAAAVLPASCMQMLDSANWKERVAAMEEFLKAMELMDKEEMPCQALVRILAKKPGWKETNFQVMQLKLQVVCAVAQKGLFFSRTSALAVLEAVVDKTGDVKCGARAREALTAIAEACTLPWTAEQVVSMAFAQKNPKNQAEALNWLCGAIKEFGFAGINVKAFITNVKTALAATNPAVRTAAISLLAVMYLYVGAPLRMFFEDEKAALLSQMDAEFDKMKGQTPPPPIRGLSKANGVEGEEDCDQEEENDGGADVDLLPRTDICDKITSDMLSKLGDKNWKLRKEGLEEVTAVISEAKFIKPNIGELPVALKARLTDSNKILVQQTLSILQQIATAMGPALKQHVKGLGFPIIAVFTDSKTAVRAAGLATLNAWVDQTGMKEWLEGEDLAEELKKENPFLRQELLGWLTEKLPTVRSVPSDFALFIPHLYSCLEDRNADVRKKAQDALPVFMMHLGYDKMNKAAAKLKPTSKDQLVGLLEKARSAMPAKPAALTKAARSKATPASTSIVKPPVAPPVSDKAVPLSETPPAELKKPKPAAAPKTKAIVKKPPGKVEEERNGPIFVVVPNGKEQRIKEEKSLKACFVLKWNFLTPREEFVDLLKNQMAACVAKWLMEDLFHTDFQKHIRAIGTMMEQLEAETEATVSCLDLILKWFTLRFFDTNTSVLMKALEYLKLLFVSLSNQDYHLTEHEATLFIPYFILKMGEQKDVVRKEVRSIFGLLRKVYPASRVFPFLMEGTKSKNSKQRAECLEELCSLVGLCGMSVFQQTAAKSLREIAVHIGDRDTAVRNAALNTVVAAYNVCGEQVYKLIGQLSEKDMSMLEERIKRSAKKPSAPVNKLQAEEKTSGLANASLLRKPSADAAAAATSKLSEIRRQNAAVQEQSPVVPRQFQLDPNFIVDLPEAVMPDLLVVETAESPLDLPEFQYKFPSLFSRLEESVASISLVISQVASSDVKTSMQGLAKVMAILSKENEWKLMSGHVDEFIVAALMQLGLQASRRMGDEGTQHMGKLYPSVIGSLSSLVLAGKLVQEASPGVLKNLVQTLLSLTLDPRHQLGAGEPQDLIRSVHILLSTLFKTADPTNTLSALLMLLQETSSSTTCNEFPEMVMKCHWRMIKLLPEKIESLYLDRVLLDIHNFIKAFPKELLKQKPNDLAHRTVKTLLHTLYRLVGPKSQSMEQVAKVQAPADAQKGITPAAASCSSTEAFDVARHQEKLRALKQIYGLQSNSKVNEEDKSSLPVVSTKPAVPSSMDMLLSQLSKLRESREQQGSENVRPRSPPGDINDFRARLEKIKANLR</sequence>
<dbReference type="FunFam" id="1.25.10.10:FF:000052">
    <property type="entry name" value="Cytoskeleton associated protein 5"/>
    <property type="match status" value="1"/>
</dbReference>
<dbReference type="EMBL" id="MU589826">
    <property type="protein sequence ID" value="KAI5607822.1"/>
    <property type="molecule type" value="Genomic_DNA"/>
</dbReference>
<evidence type="ECO:0000256" key="10">
    <source>
        <dbReference type="ARBA" id="ARBA00023212"/>
    </source>
</evidence>
<comment type="similarity">
    <text evidence="13">Belongs to the TOG/XMAP215 family.</text>
</comment>
<dbReference type="PANTHER" id="PTHR12609">
    <property type="entry name" value="MICROTUBULE ASSOCIATED PROTEIN XMAP215"/>
    <property type="match status" value="1"/>
</dbReference>
<dbReference type="GO" id="GO:0051010">
    <property type="term" value="F:microtubule plus-end binding"/>
    <property type="evidence" value="ECO:0007669"/>
    <property type="project" value="InterPro"/>
</dbReference>
<evidence type="ECO:0000313" key="18">
    <source>
        <dbReference type="Proteomes" id="UP001205998"/>
    </source>
</evidence>
<feature type="region of interest" description="Disordered" evidence="15">
    <location>
        <begin position="857"/>
        <end position="894"/>
    </location>
</feature>
<feature type="domain" description="TOG" evidence="16">
    <location>
        <begin position="1235"/>
        <end position="1473"/>
    </location>
</feature>
<evidence type="ECO:0000256" key="5">
    <source>
        <dbReference type="ARBA" id="ARBA00022490"/>
    </source>
</evidence>
<feature type="repeat" description="HEAT" evidence="14">
    <location>
        <begin position="1064"/>
        <end position="1101"/>
    </location>
</feature>
<dbReference type="GO" id="GO:0007051">
    <property type="term" value="P:spindle organization"/>
    <property type="evidence" value="ECO:0007669"/>
    <property type="project" value="InterPro"/>
</dbReference>
<evidence type="ECO:0000259" key="16">
    <source>
        <dbReference type="SMART" id="SM01349"/>
    </source>
</evidence>
<evidence type="ECO:0000256" key="2">
    <source>
        <dbReference type="ARBA" id="ARBA00004629"/>
    </source>
</evidence>
<dbReference type="Pfam" id="PF21041">
    <property type="entry name" value="XMAP215_CLASP_TOG"/>
    <property type="match status" value="5"/>
</dbReference>
<dbReference type="InterPro" id="IPR016024">
    <property type="entry name" value="ARM-type_fold"/>
</dbReference>
<feature type="domain" description="TOG" evidence="16">
    <location>
        <begin position="56"/>
        <end position="285"/>
    </location>
</feature>
<dbReference type="InterPro" id="IPR045110">
    <property type="entry name" value="XMAP215"/>
</dbReference>
<dbReference type="GO" id="GO:0061863">
    <property type="term" value="F:microtubule plus end polymerase"/>
    <property type="evidence" value="ECO:0007669"/>
    <property type="project" value="InterPro"/>
</dbReference>
<dbReference type="InterPro" id="IPR021133">
    <property type="entry name" value="HEAT_type_2"/>
</dbReference>
<keyword evidence="8" id="KW-0498">Mitosis</keyword>
<evidence type="ECO:0000256" key="7">
    <source>
        <dbReference type="ARBA" id="ARBA00022737"/>
    </source>
</evidence>
<reference evidence="17" key="1">
    <citation type="submission" date="2018-07" db="EMBL/GenBank/DDBJ databases">
        <title>Comparative genomics of catfishes provides insights into carnivory and benthic adaptation.</title>
        <authorList>
            <person name="Zhang Y."/>
            <person name="Wang D."/>
            <person name="Peng Z."/>
            <person name="Zheng S."/>
            <person name="Shao F."/>
            <person name="Tao W."/>
        </authorList>
    </citation>
    <scope>NUCLEOTIDE SEQUENCE</scope>
    <source>
        <strain evidence="17">Chongqing</strain>
    </source>
</reference>
<feature type="region of interest" description="Disordered" evidence="15">
    <location>
        <begin position="562"/>
        <end position="626"/>
    </location>
</feature>
<evidence type="ECO:0000256" key="14">
    <source>
        <dbReference type="PROSITE-ProRule" id="PRU00103"/>
    </source>
</evidence>
<dbReference type="FunFam" id="1.25.10.10:FF:000068">
    <property type="entry name" value="cytoskeleton-associated protein 5 isoform X1"/>
    <property type="match status" value="1"/>
</dbReference>
<dbReference type="Gene3D" id="1.25.10.10">
    <property type="entry name" value="Leucine-rich Repeat Variant"/>
    <property type="match status" value="5"/>
</dbReference>
<dbReference type="GO" id="GO:0051301">
    <property type="term" value="P:cell division"/>
    <property type="evidence" value="ECO:0007669"/>
    <property type="project" value="UniProtKB-KW"/>
</dbReference>
<feature type="region of interest" description="Disordered" evidence="15">
    <location>
        <begin position="1135"/>
        <end position="1184"/>
    </location>
</feature>
<proteinExistence type="inferred from homology"/>
<keyword evidence="9" id="KW-0995">Kinetochore</keyword>
<feature type="compositionally biased region" description="Acidic residues" evidence="15">
    <location>
        <begin position="877"/>
        <end position="892"/>
    </location>
</feature>
<keyword evidence="4" id="KW-0158">Chromosome</keyword>
<dbReference type="GO" id="GO:0000776">
    <property type="term" value="C:kinetochore"/>
    <property type="evidence" value="ECO:0007669"/>
    <property type="project" value="UniProtKB-KW"/>
</dbReference>
<dbReference type="InterPro" id="IPR048491">
    <property type="entry name" value="XMAP215_CLASP_TOG"/>
</dbReference>
<dbReference type="InterPro" id="IPR011989">
    <property type="entry name" value="ARM-like"/>
</dbReference>
<dbReference type="FunFam" id="1.25.10.10:FF:000050">
    <property type="entry name" value="Cytoskeleton-associated protein 5 isoform X1"/>
    <property type="match status" value="1"/>
</dbReference>
<keyword evidence="10" id="KW-0206">Cytoskeleton</keyword>
<feature type="domain" description="TOG" evidence="16">
    <location>
        <begin position="895"/>
        <end position="1127"/>
    </location>
</feature>
<dbReference type="GO" id="GO:0046785">
    <property type="term" value="P:microtubule polymerization"/>
    <property type="evidence" value="ECO:0007669"/>
    <property type="project" value="InterPro"/>
</dbReference>
<evidence type="ECO:0000313" key="17">
    <source>
        <dbReference type="EMBL" id="KAI5607822.1"/>
    </source>
</evidence>
<evidence type="ECO:0000256" key="15">
    <source>
        <dbReference type="SAM" id="MobiDB-lite"/>
    </source>
</evidence>
<keyword evidence="7" id="KW-0677">Repeat</keyword>
<dbReference type="GO" id="GO:0000922">
    <property type="term" value="C:spindle pole"/>
    <property type="evidence" value="ECO:0007669"/>
    <property type="project" value="UniProtKB-SubCell"/>
</dbReference>
<evidence type="ECO:0000256" key="6">
    <source>
        <dbReference type="ARBA" id="ARBA00022618"/>
    </source>
</evidence>
<keyword evidence="11" id="KW-0131">Cell cycle</keyword>
<protein>
    <submittedName>
        <fullName evidence="17">Cytoskeleton-associated protein 5</fullName>
    </submittedName>
</protein>
<evidence type="ECO:0000256" key="11">
    <source>
        <dbReference type="ARBA" id="ARBA00023306"/>
    </source>
</evidence>
<dbReference type="SUPFAM" id="SSF48371">
    <property type="entry name" value="ARM repeat"/>
    <property type="match status" value="2"/>
</dbReference>
<feature type="domain" description="TOG" evidence="16">
    <location>
        <begin position="327"/>
        <end position="564"/>
    </location>
</feature>
<dbReference type="InterPro" id="IPR034085">
    <property type="entry name" value="TOG"/>
</dbReference>
<accession>A0AAD5A239</accession>
<gene>
    <name evidence="17" type="ORF">C0J50_9924</name>
</gene>
<evidence type="ECO:0000256" key="8">
    <source>
        <dbReference type="ARBA" id="ARBA00022776"/>
    </source>
</evidence>
<evidence type="ECO:0000256" key="4">
    <source>
        <dbReference type="ARBA" id="ARBA00022454"/>
    </source>
</evidence>
<keyword evidence="18" id="KW-1185">Reference proteome</keyword>
<organism evidence="17 18">
    <name type="scientific">Silurus asotus</name>
    <name type="common">Amur catfish</name>
    <name type="synonym">Parasilurus asotus</name>
    <dbReference type="NCBI Taxonomy" id="30991"/>
    <lineage>
        <taxon>Eukaryota</taxon>
        <taxon>Metazoa</taxon>
        <taxon>Chordata</taxon>
        <taxon>Craniata</taxon>
        <taxon>Vertebrata</taxon>
        <taxon>Euteleostomi</taxon>
        <taxon>Actinopterygii</taxon>
        <taxon>Neopterygii</taxon>
        <taxon>Teleostei</taxon>
        <taxon>Ostariophysi</taxon>
        <taxon>Siluriformes</taxon>
        <taxon>Siluridae</taxon>
        <taxon>Silurus</taxon>
    </lineage>
</organism>
<dbReference type="FunFam" id="1.25.10.10:FF:000019">
    <property type="entry name" value="Cytoskeleton-associated protein 5"/>
    <property type="match status" value="1"/>
</dbReference>
<feature type="compositionally biased region" description="Low complexity" evidence="15">
    <location>
        <begin position="573"/>
        <end position="602"/>
    </location>
</feature>
<evidence type="ECO:0000256" key="9">
    <source>
        <dbReference type="ARBA" id="ARBA00022838"/>
    </source>
</evidence>
<keyword evidence="12" id="KW-0137">Centromere</keyword>
<feature type="region of interest" description="Disordered" evidence="15">
    <location>
        <begin position="1898"/>
        <end position="1922"/>
    </location>
</feature>